<evidence type="ECO:0000256" key="3">
    <source>
        <dbReference type="ARBA" id="ARBA00022692"/>
    </source>
</evidence>
<evidence type="ECO:0000313" key="7">
    <source>
        <dbReference type="EMBL" id="EFC05936.1"/>
    </source>
</evidence>
<protein>
    <submittedName>
        <fullName evidence="7">Branched-chain amino acid ABC transporter, permease protein</fullName>
    </submittedName>
</protein>
<dbReference type="CDD" id="cd06580">
    <property type="entry name" value="TM_PBP1_transp_TpRbsC_like"/>
    <property type="match status" value="1"/>
</dbReference>
<feature type="transmembrane region" description="Helical" evidence="6">
    <location>
        <begin position="288"/>
        <end position="317"/>
    </location>
</feature>
<keyword evidence="3 6" id="KW-0812">Transmembrane</keyword>
<dbReference type="GO" id="GO:0005886">
    <property type="term" value="C:plasma membrane"/>
    <property type="evidence" value="ECO:0007669"/>
    <property type="project" value="UniProtKB-SubCell"/>
</dbReference>
<sequence>MNKKRSLMFNIVRGAMAIGIALLVAAIFIFISSKGDSLIEKLSSTFSALSTMLFRPLFKADGSFSVKSFTDILASMIPIVFTGLATCVMFSANQFNLGSEGGILLGGFVTALVAVYAPLPGALLPIIAILAGTIVAGLMMLIPSVLKAKLNVSEMVNSLMLNYVIMYIIKFLMNTFIADKTKGTVQTANFQSNAMLPQLIDNGSKLSIGFIVVMVMVVLVTLFMYRTRWGYAIRMIGINQKFSMYSGLNVAFIIILAQVIGGLLAGMGGGIEMLGKNIYFDWTSLPGYGWTGVTVAILAGNNPAFTPLAAFFISYLGKGCTLMSTYSTVPAQLIDIIQAVIFLFFAADQFLAKYRQRLVVKSAEEELKEKPNSERGK</sequence>
<feature type="transmembrane region" description="Helical" evidence="6">
    <location>
        <begin position="102"/>
        <end position="119"/>
    </location>
</feature>
<evidence type="ECO:0000256" key="4">
    <source>
        <dbReference type="ARBA" id="ARBA00022989"/>
    </source>
</evidence>
<evidence type="ECO:0000313" key="8">
    <source>
        <dbReference type="Proteomes" id="UP000005017"/>
    </source>
</evidence>
<evidence type="ECO:0000256" key="1">
    <source>
        <dbReference type="ARBA" id="ARBA00004651"/>
    </source>
</evidence>
<evidence type="ECO:0000256" key="2">
    <source>
        <dbReference type="ARBA" id="ARBA00022475"/>
    </source>
</evidence>
<dbReference type="STRING" id="679192.HMPREF9013_0138"/>
<feature type="transmembrane region" description="Helical" evidence="6">
    <location>
        <begin position="12"/>
        <end position="31"/>
    </location>
</feature>
<dbReference type="eggNOG" id="COG4603">
    <property type="taxonomic scope" value="Bacteria"/>
</dbReference>
<dbReference type="PANTHER" id="PTHR47089">
    <property type="entry name" value="ABC TRANSPORTER, PERMEASE PROTEIN"/>
    <property type="match status" value="1"/>
</dbReference>
<feature type="transmembrane region" description="Helical" evidence="6">
    <location>
        <begin position="246"/>
        <end position="268"/>
    </location>
</feature>
<organism evidence="7 8">
    <name type="scientific">Bulleidia extructa W1219</name>
    <dbReference type="NCBI Taxonomy" id="679192"/>
    <lineage>
        <taxon>Bacteria</taxon>
        <taxon>Bacillati</taxon>
        <taxon>Bacillota</taxon>
        <taxon>Erysipelotrichia</taxon>
        <taxon>Erysipelotrichales</taxon>
        <taxon>Erysipelotrichaceae</taxon>
        <taxon>Bulleidia</taxon>
    </lineage>
</organism>
<dbReference type="AlphaFoldDB" id="D2MNB4"/>
<keyword evidence="4 6" id="KW-1133">Transmembrane helix</keyword>
<feature type="transmembrane region" description="Helical" evidence="6">
    <location>
        <begin position="329"/>
        <end position="347"/>
    </location>
</feature>
<evidence type="ECO:0000256" key="5">
    <source>
        <dbReference type="ARBA" id="ARBA00023136"/>
    </source>
</evidence>
<feature type="transmembrane region" description="Helical" evidence="6">
    <location>
        <begin position="125"/>
        <end position="146"/>
    </location>
</feature>
<dbReference type="RefSeq" id="WP_006626885.1">
    <property type="nucleotide sequence ID" value="NZ_ADFR01000003.1"/>
</dbReference>
<dbReference type="OrthoDB" id="45037at2"/>
<dbReference type="PANTHER" id="PTHR47089:SF1">
    <property type="entry name" value="GUANOSINE ABC TRANSPORTER PERMEASE PROTEIN NUPP"/>
    <property type="match status" value="1"/>
</dbReference>
<comment type="subcellular location">
    <subcellularLocation>
        <location evidence="1">Cell membrane</location>
        <topology evidence="1">Multi-pass membrane protein</topology>
    </subcellularLocation>
</comment>
<evidence type="ECO:0000256" key="6">
    <source>
        <dbReference type="SAM" id="Phobius"/>
    </source>
</evidence>
<keyword evidence="2" id="KW-1003">Cell membrane</keyword>
<keyword evidence="8" id="KW-1185">Reference proteome</keyword>
<gene>
    <name evidence="7" type="ORF">HMPREF9013_0138</name>
</gene>
<comment type="caution">
    <text evidence="7">The sequence shown here is derived from an EMBL/GenBank/DDBJ whole genome shotgun (WGS) entry which is preliminary data.</text>
</comment>
<dbReference type="Pfam" id="PF02653">
    <property type="entry name" value="BPD_transp_2"/>
    <property type="match status" value="1"/>
</dbReference>
<proteinExistence type="predicted"/>
<dbReference type="GO" id="GO:0022857">
    <property type="term" value="F:transmembrane transporter activity"/>
    <property type="evidence" value="ECO:0007669"/>
    <property type="project" value="InterPro"/>
</dbReference>
<dbReference type="EMBL" id="ADFR01000003">
    <property type="protein sequence ID" value="EFC05936.1"/>
    <property type="molecule type" value="Genomic_DNA"/>
</dbReference>
<reference evidence="8" key="1">
    <citation type="submission" date="2009-12" db="EMBL/GenBank/DDBJ databases">
        <title>Sequence of Clostridiales genomosp. BVAB3 str. UPII9-5.</title>
        <authorList>
            <person name="Madupu R."/>
            <person name="Durkin A.S."/>
            <person name="Torralba M."/>
            <person name="Methe B."/>
            <person name="Sutton G.G."/>
            <person name="Strausberg R.L."/>
            <person name="Nelson K.E."/>
        </authorList>
    </citation>
    <scope>NUCLEOTIDE SEQUENCE [LARGE SCALE GENOMIC DNA]</scope>
    <source>
        <strain evidence="8">W1219</strain>
    </source>
</reference>
<feature type="transmembrane region" description="Helical" evidence="6">
    <location>
        <begin position="158"/>
        <end position="177"/>
    </location>
</feature>
<name>D2MNB4_9FIRM</name>
<dbReference type="Proteomes" id="UP000005017">
    <property type="component" value="Unassembled WGS sequence"/>
</dbReference>
<keyword evidence="5 6" id="KW-0472">Membrane</keyword>
<feature type="transmembrane region" description="Helical" evidence="6">
    <location>
        <begin position="72"/>
        <end position="90"/>
    </location>
</feature>
<dbReference type="InterPro" id="IPR001851">
    <property type="entry name" value="ABC_transp_permease"/>
</dbReference>
<accession>D2MNB4</accession>
<feature type="transmembrane region" description="Helical" evidence="6">
    <location>
        <begin position="206"/>
        <end position="225"/>
    </location>
</feature>